<feature type="transmembrane region" description="Helical" evidence="2">
    <location>
        <begin position="89"/>
        <end position="109"/>
    </location>
</feature>
<sequence>MQRHTRTSANTRALFRGPHPDDAPDFMAEDEQEEFIESLRISNDKANDMFKASQLVLLAFSGLEILTWYKRSGHALPDPENPWDAFRESASPMTATVFSLISFSIGIFMIRDASRIARDSVAVWAFVSLTPLVLMARATELSFELLWWSMPLLLQAVDLASLWIMRDPDEDFFQLEKSQYKLKGA</sequence>
<organism evidence="3 4">
    <name type="scientific">Dissophora globulifera</name>
    <dbReference type="NCBI Taxonomy" id="979702"/>
    <lineage>
        <taxon>Eukaryota</taxon>
        <taxon>Fungi</taxon>
        <taxon>Fungi incertae sedis</taxon>
        <taxon>Mucoromycota</taxon>
        <taxon>Mortierellomycotina</taxon>
        <taxon>Mortierellomycetes</taxon>
        <taxon>Mortierellales</taxon>
        <taxon>Mortierellaceae</taxon>
        <taxon>Dissophora</taxon>
    </lineage>
</organism>
<dbReference type="AlphaFoldDB" id="A0A9P6R4X1"/>
<feature type="region of interest" description="Disordered" evidence="1">
    <location>
        <begin position="1"/>
        <end position="26"/>
    </location>
</feature>
<keyword evidence="2" id="KW-1133">Transmembrane helix</keyword>
<dbReference type="OrthoDB" id="3358048at2759"/>
<evidence type="ECO:0000256" key="2">
    <source>
        <dbReference type="SAM" id="Phobius"/>
    </source>
</evidence>
<gene>
    <name evidence="3" type="ORF">BGZ99_010274</name>
</gene>
<proteinExistence type="predicted"/>
<comment type="caution">
    <text evidence="3">The sequence shown here is derived from an EMBL/GenBank/DDBJ whole genome shotgun (WGS) entry which is preliminary data.</text>
</comment>
<reference evidence="3" key="1">
    <citation type="journal article" date="2020" name="Fungal Divers.">
        <title>Resolving the Mortierellaceae phylogeny through synthesis of multi-gene phylogenetics and phylogenomics.</title>
        <authorList>
            <person name="Vandepol N."/>
            <person name="Liber J."/>
            <person name="Desiro A."/>
            <person name="Na H."/>
            <person name="Kennedy M."/>
            <person name="Barry K."/>
            <person name="Grigoriev I.V."/>
            <person name="Miller A.N."/>
            <person name="O'Donnell K."/>
            <person name="Stajich J.E."/>
            <person name="Bonito G."/>
        </authorList>
    </citation>
    <scope>NUCLEOTIDE SEQUENCE</scope>
    <source>
        <strain evidence="3">REB-010B</strain>
    </source>
</reference>
<dbReference type="EMBL" id="JAAAIP010000944">
    <property type="protein sequence ID" value="KAG0311302.1"/>
    <property type="molecule type" value="Genomic_DNA"/>
</dbReference>
<keyword evidence="2" id="KW-0472">Membrane</keyword>
<name>A0A9P6R4X1_9FUNG</name>
<keyword evidence="4" id="KW-1185">Reference proteome</keyword>
<evidence type="ECO:0000313" key="3">
    <source>
        <dbReference type="EMBL" id="KAG0311302.1"/>
    </source>
</evidence>
<feature type="transmembrane region" description="Helical" evidence="2">
    <location>
        <begin position="121"/>
        <end position="139"/>
    </location>
</feature>
<feature type="transmembrane region" description="Helical" evidence="2">
    <location>
        <begin position="49"/>
        <end position="69"/>
    </location>
</feature>
<evidence type="ECO:0000313" key="4">
    <source>
        <dbReference type="Proteomes" id="UP000738325"/>
    </source>
</evidence>
<dbReference type="Proteomes" id="UP000738325">
    <property type="component" value="Unassembled WGS sequence"/>
</dbReference>
<evidence type="ECO:0000256" key="1">
    <source>
        <dbReference type="SAM" id="MobiDB-lite"/>
    </source>
</evidence>
<accession>A0A9P6R4X1</accession>
<keyword evidence="2" id="KW-0812">Transmembrane</keyword>
<protein>
    <submittedName>
        <fullName evidence="3">Uncharacterized protein</fullName>
    </submittedName>
</protein>